<feature type="non-terminal residue" evidence="2">
    <location>
        <position position="1"/>
    </location>
</feature>
<evidence type="ECO:0000313" key="2">
    <source>
        <dbReference type="EMBL" id="CAA6816429.1"/>
    </source>
</evidence>
<gene>
    <name evidence="2" type="ORF">HELGO_WM96227</name>
</gene>
<proteinExistence type="predicted"/>
<sequence length="101" mass="11760">KRANIQNIMYSKTKVELEQGLKIALHELKALHQELEILEQSRVKIFKLIANAKSELSIGGSLVRYYELFSKKTENALAMNKKRFAILRMENQMRQLLGEIQ</sequence>
<evidence type="ECO:0000256" key="1">
    <source>
        <dbReference type="SAM" id="Coils"/>
    </source>
</evidence>
<protein>
    <submittedName>
        <fullName evidence="2">Heavy metal RND efflux outer membrane protein, CzcC family</fullName>
    </submittedName>
</protein>
<name>A0A6S6TNE9_9BACT</name>
<feature type="coiled-coil region" evidence="1">
    <location>
        <begin position="14"/>
        <end position="41"/>
    </location>
</feature>
<dbReference type="EMBL" id="CACVAS010000084">
    <property type="protein sequence ID" value="CAA6816429.1"/>
    <property type="molecule type" value="Genomic_DNA"/>
</dbReference>
<keyword evidence="1" id="KW-0175">Coiled coil</keyword>
<organism evidence="2">
    <name type="scientific">uncultured Sulfurovum sp</name>
    <dbReference type="NCBI Taxonomy" id="269237"/>
    <lineage>
        <taxon>Bacteria</taxon>
        <taxon>Pseudomonadati</taxon>
        <taxon>Campylobacterota</taxon>
        <taxon>Epsilonproteobacteria</taxon>
        <taxon>Campylobacterales</taxon>
        <taxon>Sulfurovaceae</taxon>
        <taxon>Sulfurovum</taxon>
        <taxon>environmental samples</taxon>
    </lineage>
</organism>
<dbReference type="AlphaFoldDB" id="A0A6S6TNE9"/>
<reference evidence="2" key="1">
    <citation type="submission" date="2020-01" db="EMBL/GenBank/DDBJ databases">
        <authorList>
            <person name="Meier V. D."/>
            <person name="Meier V D."/>
        </authorList>
    </citation>
    <scope>NUCLEOTIDE SEQUENCE</scope>
    <source>
        <strain evidence="2">HLG_WM_MAG_01</strain>
    </source>
</reference>
<accession>A0A6S6TNE9</accession>